<sequence>MSERACMIYAEDGEICIYPSQKILRLLGKEYTLLIIGLLGNVEEGIGFNEMARSIGNPRPSVLSTRLKEMEEAGLVTRMVKNTRPVTVNYALSEKGRELRRLLIPLFRWLEKNEEGVAERGSRNHVYIDPSM</sequence>
<dbReference type="AlphaFoldDB" id="A0A830GXM1"/>
<feature type="domain" description="HTH hxlR-type" evidence="4">
    <location>
        <begin position="16"/>
        <end position="118"/>
    </location>
</feature>
<evidence type="ECO:0000256" key="3">
    <source>
        <dbReference type="ARBA" id="ARBA00023163"/>
    </source>
</evidence>
<evidence type="ECO:0000313" key="6">
    <source>
        <dbReference type="Proteomes" id="UP000610960"/>
    </source>
</evidence>
<evidence type="ECO:0000256" key="1">
    <source>
        <dbReference type="ARBA" id="ARBA00023015"/>
    </source>
</evidence>
<reference evidence="5" key="2">
    <citation type="submission" date="2020-09" db="EMBL/GenBank/DDBJ databases">
        <authorList>
            <person name="Sun Q."/>
            <person name="Ohkuma M."/>
        </authorList>
    </citation>
    <scope>NUCLEOTIDE SEQUENCE</scope>
    <source>
        <strain evidence="5">JCM 10088</strain>
    </source>
</reference>
<dbReference type="SUPFAM" id="SSF46785">
    <property type="entry name" value="Winged helix' DNA-binding domain"/>
    <property type="match status" value="1"/>
</dbReference>
<organism evidence="5 6">
    <name type="scientific">Thermocladium modestius</name>
    <dbReference type="NCBI Taxonomy" id="62609"/>
    <lineage>
        <taxon>Archaea</taxon>
        <taxon>Thermoproteota</taxon>
        <taxon>Thermoprotei</taxon>
        <taxon>Thermoproteales</taxon>
        <taxon>Thermoproteaceae</taxon>
        <taxon>Thermocladium</taxon>
    </lineage>
</organism>
<dbReference type="PROSITE" id="PS51118">
    <property type="entry name" value="HTH_HXLR"/>
    <property type="match status" value="1"/>
</dbReference>
<keyword evidence="6" id="KW-1185">Reference proteome</keyword>
<dbReference type="InterPro" id="IPR036390">
    <property type="entry name" value="WH_DNA-bd_sf"/>
</dbReference>
<keyword evidence="3" id="KW-0804">Transcription</keyword>
<dbReference type="PANTHER" id="PTHR33204">
    <property type="entry name" value="TRANSCRIPTIONAL REGULATOR, MARR FAMILY"/>
    <property type="match status" value="1"/>
</dbReference>
<accession>A0A830GXM1</accession>
<dbReference type="Proteomes" id="UP000610960">
    <property type="component" value="Unassembled WGS sequence"/>
</dbReference>
<name>A0A830GXM1_9CREN</name>
<dbReference type="InterPro" id="IPR036388">
    <property type="entry name" value="WH-like_DNA-bd_sf"/>
</dbReference>
<evidence type="ECO:0000259" key="4">
    <source>
        <dbReference type="PROSITE" id="PS51118"/>
    </source>
</evidence>
<dbReference type="RefSeq" id="WP_188596143.1">
    <property type="nucleotide sequence ID" value="NZ_BMNL01000002.1"/>
</dbReference>
<dbReference type="Pfam" id="PF01638">
    <property type="entry name" value="HxlR"/>
    <property type="match status" value="1"/>
</dbReference>
<keyword evidence="1" id="KW-0805">Transcription regulation</keyword>
<dbReference type="PANTHER" id="PTHR33204:SF18">
    <property type="entry name" value="TRANSCRIPTIONAL REGULATORY PROTEIN"/>
    <property type="match status" value="1"/>
</dbReference>
<protein>
    <recommendedName>
        <fullName evidence="4">HTH hxlR-type domain-containing protein</fullName>
    </recommendedName>
</protein>
<dbReference type="OrthoDB" id="10490at2157"/>
<evidence type="ECO:0000313" key="5">
    <source>
        <dbReference type="EMBL" id="GGP20322.1"/>
    </source>
</evidence>
<dbReference type="InterPro" id="IPR002577">
    <property type="entry name" value="HTH_HxlR"/>
</dbReference>
<evidence type="ECO:0000256" key="2">
    <source>
        <dbReference type="ARBA" id="ARBA00023125"/>
    </source>
</evidence>
<reference evidence="5" key="1">
    <citation type="journal article" date="2014" name="Int. J. Syst. Evol. Microbiol.">
        <title>Complete genome sequence of Corynebacterium casei LMG S-19264T (=DSM 44701T), isolated from a smear-ripened cheese.</title>
        <authorList>
            <consortium name="US DOE Joint Genome Institute (JGI-PGF)"/>
            <person name="Walter F."/>
            <person name="Albersmeier A."/>
            <person name="Kalinowski J."/>
            <person name="Ruckert C."/>
        </authorList>
    </citation>
    <scope>NUCLEOTIDE SEQUENCE</scope>
    <source>
        <strain evidence="5">JCM 10088</strain>
    </source>
</reference>
<keyword evidence="2" id="KW-0238">DNA-binding</keyword>
<proteinExistence type="predicted"/>
<dbReference type="Gene3D" id="1.10.10.10">
    <property type="entry name" value="Winged helix-like DNA-binding domain superfamily/Winged helix DNA-binding domain"/>
    <property type="match status" value="1"/>
</dbReference>
<dbReference type="GO" id="GO:0003677">
    <property type="term" value="F:DNA binding"/>
    <property type="evidence" value="ECO:0007669"/>
    <property type="project" value="UniProtKB-KW"/>
</dbReference>
<comment type="caution">
    <text evidence="5">The sequence shown here is derived from an EMBL/GenBank/DDBJ whole genome shotgun (WGS) entry which is preliminary data.</text>
</comment>
<gene>
    <name evidence="5" type="ORF">GCM10007981_07930</name>
</gene>
<dbReference type="EMBL" id="BMNL01000002">
    <property type="protein sequence ID" value="GGP20322.1"/>
    <property type="molecule type" value="Genomic_DNA"/>
</dbReference>